<gene>
    <name evidence="2" type="ORF">ACFSKK_23195</name>
</gene>
<proteinExistence type="predicted"/>
<name>A0ABW5C3S7_9BACI</name>
<evidence type="ECO:0000256" key="1">
    <source>
        <dbReference type="SAM" id="Coils"/>
    </source>
</evidence>
<dbReference type="Proteomes" id="UP001597318">
    <property type="component" value="Unassembled WGS sequence"/>
</dbReference>
<dbReference type="EMBL" id="JBHUIK010000007">
    <property type="protein sequence ID" value="MFD2216584.1"/>
    <property type="molecule type" value="Genomic_DNA"/>
</dbReference>
<reference evidence="3" key="1">
    <citation type="journal article" date="2019" name="Int. J. Syst. Evol. Microbiol.">
        <title>The Global Catalogue of Microorganisms (GCM) 10K type strain sequencing project: providing services to taxonomists for standard genome sequencing and annotation.</title>
        <authorList>
            <consortium name="The Broad Institute Genomics Platform"/>
            <consortium name="The Broad Institute Genome Sequencing Center for Infectious Disease"/>
            <person name="Wu L."/>
            <person name="Ma J."/>
        </authorList>
    </citation>
    <scope>NUCLEOTIDE SEQUENCE [LARGE SCALE GENOMIC DNA]</scope>
    <source>
        <strain evidence="3">CGMCC 1.15474</strain>
    </source>
</reference>
<keyword evidence="3" id="KW-1185">Reference proteome</keyword>
<feature type="coiled-coil region" evidence="1">
    <location>
        <begin position="172"/>
        <end position="206"/>
    </location>
</feature>
<evidence type="ECO:0008006" key="4">
    <source>
        <dbReference type="Google" id="ProtNLM"/>
    </source>
</evidence>
<organism evidence="2 3">
    <name type="scientific">Metabacillus endolithicus</name>
    <dbReference type="NCBI Taxonomy" id="1535204"/>
    <lineage>
        <taxon>Bacteria</taxon>
        <taxon>Bacillati</taxon>
        <taxon>Bacillota</taxon>
        <taxon>Bacilli</taxon>
        <taxon>Bacillales</taxon>
        <taxon>Bacillaceae</taxon>
        <taxon>Metabacillus</taxon>
    </lineage>
</organism>
<dbReference type="RefSeq" id="WP_379053412.1">
    <property type="nucleotide sequence ID" value="NZ_JBHUIK010000007.1"/>
</dbReference>
<keyword evidence="1" id="KW-0175">Coiled coil</keyword>
<evidence type="ECO:0000313" key="2">
    <source>
        <dbReference type="EMBL" id="MFD2216584.1"/>
    </source>
</evidence>
<comment type="caution">
    <text evidence="2">The sequence shown here is derived from an EMBL/GenBank/DDBJ whole genome shotgun (WGS) entry which is preliminary data.</text>
</comment>
<accession>A0ABW5C3S7</accession>
<evidence type="ECO:0000313" key="3">
    <source>
        <dbReference type="Proteomes" id="UP001597318"/>
    </source>
</evidence>
<sequence length="511" mass="60495">MTTNELIIFKKDTDAPGSNRGFVYQYLKTLLLWLNNYKSKKSITIYCEVDDDIKEINLMEQTVRFTQLKCYSSALNINSDEIKKSFYNYFLLHLIYEGYEGEYVFETNTHISNRDTVIEKWMSYQGNLQTNQQIQNVCIDKTKEILREVFVDEKESMEIAIKKKISTRQEKISIAISDNEELRLEIEKLDKELEVLQNLSATFEAKIDDDEIISDFTNRISWIFESIDAVQSIDVLKEQVNEALIDISKAENRIDLYFGRLLSEINFKAVKEKRELRFLDNSLLEKILGETDDVIRSGIDNEILQKFDGLKLTVQQGFSSVSQDVFGSENRLRKDIDSWGNRLESQLQSTTSEPEYHLFEMPRVEPEEVEEFIKQENNEHQSKLEMKFHKIEGLDEEMRNNMLQTATELRCRYLLYLQRLNFQNFHREYDEIKKLEKKVEDICNDAVLELQMDSQITSARFYLKFKKELKLALDEFNALVKIKKFVVDLDVVYGQMFHMAAKCFLRWHRER</sequence>
<protein>
    <recommendedName>
        <fullName evidence="4">DUF4297 domain-containing protein</fullName>
    </recommendedName>
</protein>